<dbReference type="Proteomes" id="UP000434639">
    <property type="component" value="Unassembled WGS sequence"/>
</dbReference>
<gene>
    <name evidence="1" type="ORF">GKZ89_11105</name>
</gene>
<organism evidence="1 2">
    <name type="scientific">Metabacillus mangrovi</name>
    <dbReference type="NCBI Taxonomy" id="1491830"/>
    <lineage>
        <taxon>Bacteria</taxon>
        <taxon>Bacillati</taxon>
        <taxon>Bacillota</taxon>
        <taxon>Bacilli</taxon>
        <taxon>Bacillales</taxon>
        <taxon>Bacillaceae</taxon>
        <taxon>Metabacillus</taxon>
    </lineage>
</organism>
<proteinExistence type="predicted"/>
<dbReference type="OrthoDB" id="2902906at2"/>
<evidence type="ECO:0000313" key="2">
    <source>
        <dbReference type="Proteomes" id="UP000434639"/>
    </source>
</evidence>
<name>A0A7X2V5A3_9BACI</name>
<reference evidence="1 2" key="1">
    <citation type="journal article" date="2017" name="Int. J. Syst. Evol. Microbiol.">
        <title>Bacillus mangrovi sp. nov., isolated from a sediment sample from a mangrove forest.</title>
        <authorList>
            <person name="Gupta V."/>
            <person name="Singh P.K."/>
            <person name="Korpole S."/>
            <person name="Tanuku N.R.S."/>
            <person name="Pinnaka A.K."/>
        </authorList>
    </citation>
    <scope>NUCLEOTIDE SEQUENCE [LARGE SCALE GENOMIC DNA]</scope>
    <source>
        <strain evidence="1 2">KCTC 33872</strain>
    </source>
</reference>
<protein>
    <submittedName>
        <fullName evidence="1">Uncharacterized protein</fullName>
    </submittedName>
</protein>
<dbReference type="RefSeq" id="WP_155112470.1">
    <property type="nucleotide sequence ID" value="NZ_WMIB01000009.1"/>
</dbReference>
<dbReference type="EMBL" id="WMIB01000009">
    <property type="protein sequence ID" value="MTH53954.1"/>
    <property type="molecule type" value="Genomic_DNA"/>
</dbReference>
<dbReference type="AlphaFoldDB" id="A0A7X2V5A3"/>
<keyword evidence="2" id="KW-1185">Reference proteome</keyword>
<sequence>MVNTFNESAIATYLKTSGEEWCEKLGAGDLDEVGRAKIEGRIDAIRGMLERFELGEFECEHIKRKL</sequence>
<evidence type="ECO:0000313" key="1">
    <source>
        <dbReference type="EMBL" id="MTH53954.1"/>
    </source>
</evidence>
<accession>A0A7X2V5A3</accession>
<comment type="caution">
    <text evidence="1">The sequence shown here is derived from an EMBL/GenBank/DDBJ whole genome shotgun (WGS) entry which is preliminary data.</text>
</comment>